<accession>A0ABX2MD01</accession>
<name>A0ABX2MD01_9MICO</name>
<reference evidence="2 3" key="1">
    <citation type="submission" date="2020-05" db="EMBL/GenBank/DDBJ databases">
        <title>Genome Sequencing of Type Strains.</title>
        <authorList>
            <person name="Lemaire J.F."/>
            <person name="Inderbitzin P."/>
            <person name="Gregorio O.A."/>
            <person name="Collins S.B."/>
            <person name="Wespe N."/>
            <person name="Knight-Connoni V."/>
        </authorList>
    </citation>
    <scope>NUCLEOTIDE SEQUENCE [LARGE SCALE GENOMIC DNA]</scope>
    <source>
        <strain evidence="2 3">ATCC 19096</strain>
    </source>
</reference>
<comment type="caution">
    <text evidence="2">The sequence shown here is derived from an EMBL/GenBank/DDBJ whole genome shotgun (WGS) entry which is preliminary data.</text>
</comment>
<protein>
    <submittedName>
        <fullName evidence="2">Uncharacterized protein</fullName>
    </submittedName>
</protein>
<evidence type="ECO:0000313" key="2">
    <source>
        <dbReference type="EMBL" id="NUU13221.1"/>
    </source>
</evidence>
<organism evidence="2 3">
    <name type="scientific">Curtobacterium pusillum</name>
    <dbReference type="NCBI Taxonomy" id="69373"/>
    <lineage>
        <taxon>Bacteria</taxon>
        <taxon>Bacillati</taxon>
        <taxon>Actinomycetota</taxon>
        <taxon>Actinomycetes</taxon>
        <taxon>Micrococcales</taxon>
        <taxon>Microbacteriaceae</taxon>
        <taxon>Curtobacterium</taxon>
    </lineage>
</organism>
<gene>
    <name evidence="2" type="ORF">HP507_05140</name>
</gene>
<feature type="chain" id="PRO_5045185846" evidence="1">
    <location>
        <begin position="29"/>
        <end position="110"/>
    </location>
</feature>
<keyword evidence="1" id="KW-0732">Signal</keyword>
<proteinExistence type="predicted"/>
<evidence type="ECO:0000313" key="3">
    <source>
        <dbReference type="Proteomes" id="UP000573001"/>
    </source>
</evidence>
<keyword evidence="3" id="KW-1185">Reference proteome</keyword>
<dbReference type="RefSeq" id="WP_175350775.1">
    <property type="nucleotide sequence ID" value="NZ_BAAAWQ010000001.1"/>
</dbReference>
<dbReference type="EMBL" id="JABMCE010000061">
    <property type="protein sequence ID" value="NUU13221.1"/>
    <property type="molecule type" value="Genomic_DNA"/>
</dbReference>
<evidence type="ECO:0000256" key="1">
    <source>
        <dbReference type="SAM" id="SignalP"/>
    </source>
</evidence>
<sequence length="110" mass="10739">MKFKGKFAASAAAVAVGGGFLLAAPAHAAPTSYEQSSAMAEVVAHGAASSTSADPEERGVVGVAKALAAGFKAATAPQAAGNVARLASVLGFAAEAPQSSAQLESAYFDR</sequence>
<feature type="signal peptide" evidence="1">
    <location>
        <begin position="1"/>
        <end position="28"/>
    </location>
</feature>
<dbReference type="Proteomes" id="UP000573001">
    <property type="component" value="Unassembled WGS sequence"/>
</dbReference>